<dbReference type="PROSITE" id="PS00072">
    <property type="entry name" value="ACYL_COA_DH_1"/>
    <property type="match status" value="1"/>
</dbReference>
<reference evidence="19 20" key="1">
    <citation type="submission" date="2019-03" db="EMBL/GenBank/DDBJ databases">
        <authorList>
            <person name="Gaulin E."/>
            <person name="Dumas B."/>
        </authorList>
    </citation>
    <scope>NUCLEOTIDE SEQUENCE [LARGE SCALE GENOMIC DNA]</scope>
    <source>
        <strain evidence="19">CBS 568.67</strain>
    </source>
</reference>
<dbReference type="GO" id="GO:0046359">
    <property type="term" value="P:butyrate catabolic process"/>
    <property type="evidence" value="ECO:0007669"/>
    <property type="project" value="TreeGrafter"/>
</dbReference>
<dbReference type="FunFam" id="2.40.110.10:FF:000001">
    <property type="entry name" value="Acyl-CoA dehydrogenase, mitochondrial"/>
    <property type="match status" value="1"/>
</dbReference>
<comment type="catalytic activity">
    <reaction evidence="13">
        <text>butanoyl-CoA + oxidized [electron-transfer flavoprotein] + H(+) = (2E)-butenoyl-CoA + reduced [electron-transfer flavoprotein]</text>
        <dbReference type="Rhea" id="RHEA:24004"/>
        <dbReference type="Rhea" id="RHEA-COMP:10685"/>
        <dbReference type="Rhea" id="RHEA-COMP:10686"/>
        <dbReference type="ChEBI" id="CHEBI:15378"/>
        <dbReference type="ChEBI" id="CHEBI:57332"/>
        <dbReference type="ChEBI" id="CHEBI:57371"/>
        <dbReference type="ChEBI" id="CHEBI:57692"/>
        <dbReference type="ChEBI" id="CHEBI:58307"/>
        <dbReference type="EC" id="1.3.8.1"/>
    </reaction>
    <physiologicalReaction direction="left-to-right" evidence="13">
        <dbReference type="Rhea" id="RHEA:24005"/>
    </physiologicalReaction>
</comment>
<comment type="catalytic activity">
    <reaction evidence="12">
        <text>hexanoyl-CoA + oxidized [electron-transfer flavoprotein] + H(+) = (2E)-hexenoyl-CoA + reduced [electron-transfer flavoprotein]</text>
        <dbReference type="Rhea" id="RHEA:43464"/>
        <dbReference type="Rhea" id="RHEA-COMP:10685"/>
        <dbReference type="Rhea" id="RHEA-COMP:10686"/>
        <dbReference type="ChEBI" id="CHEBI:15378"/>
        <dbReference type="ChEBI" id="CHEBI:57692"/>
        <dbReference type="ChEBI" id="CHEBI:58307"/>
        <dbReference type="ChEBI" id="CHEBI:62077"/>
        <dbReference type="ChEBI" id="CHEBI:62620"/>
    </reaction>
    <physiologicalReaction direction="left-to-right" evidence="12">
        <dbReference type="Rhea" id="RHEA:43465"/>
    </physiologicalReaction>
</comment>
<evidence type="ECO:0000256" key="7">
    <source>
        <dbReference type="ARBA" id="ARBA00023002"/>
    </source>
</evidence>
<keyword evidence="6 14" id="KW-0274">FAD</keyword>
<proteinExistence type="inferred from homology"/>
<evidence type="ECO:0000256" key="9">
    <source>
        <dbReference type="ARBA" id="ARBA00044204"/>
    </source>
</evidence>
<dbReference type="InterPro" id="IPR037069">
    <property type="entry name" value="AcylCoA_DH/ox_N_sf"/>
</dbReference>
<dbReference type="Proteomes" id="UP000332933">
    <property type="component" value="Unassembled WGS sequence"/>
</dbReference>
<evidence type="ECO:0000256" key="11">
    <source>
        <dbReference type="ARBA" id="ARBA00048499"/>
    </source>
</evidence>
<evidence type="ECO:0000256" key="5">
    <source>
        <dbReference type="ARBA" id="ARBA00022630"/>
    </source>
</evidence>
<dbReference type="Gene3D" id="2.40.110.10">
    <property type="entry name" value="Butyryl-CoA Dehydrogenase, subunit A, domain 2"/>
    <property type="match status" value="1"/>
</dbReference>
<evidence type="ECO:0000259" key="17">
    <source>
        <dbReference type="Pfam" id="PF02771"/>
    </source>
</evidence>
<protein>
    <recommendedName>
        <fullName evidence="9">Short-chain specific acyl-CoA dehydrogenase, mitochondrial</fullName>
        <ecNumber evidence="4">1.3.8.1</ecNumber>
    </recommendedName>
    <alternativeName>
        <fullName evidence="8">Butyryl-CoA dehydrogenase</fullName>
    </alternativeName>
</protein>
<reference evidence="18" key="2">
    <citation type="submission" date="2019-06" db="EMBL/GenBank/DDBJ databases">
        <title>Genomics analysis of Aphanomyces spp. identifies a new class of oomycete effector associated with host adaptation.</title>
        <authorList>
            <person name="Gaulin E."/>
        </authorList>
    </citation>
    <scope>NUCLEOTIDE SEQUENCE</scope>
    <source>
        <strain evidence="18">CBS 578.67</strain>
    </source>
</reference>
<dbReference type="Pfam" id="PF02771">
    <property type="entry name" value="Acyl-CoA_dh_N"/>
    <property type="match status" value="1"/>
</dbReference>
<dbReference type="Gene3D" id="1.20.140.10">
    <property type="entry name" value="Butyryl-CoA Dehydrogenase, subunit A, domain 3"/>
    <property type="match status" value="1"/>
</dbReference>
<evidence type="ECO:0000256" key="1">
    <source>
        <dbReference type="ARBA" id="ARBA00001974"/>
    </source>
</evidence>
<keyword evidence="5 14" id="KW-0285">Flavoprotein</keyword>
<dbReference type="InterPro" id="IPR046373">
    <property type="entry name" value="Acyl-CoA_Oxase/DH_mid-dom_sf"/>
</dbReference>
<sequence>MQNHDAASRMDTIFRHLRLARTRHQRGPRIRVEVVRSRSFLARDWPRHSSVLHASVDPPVRTTQPPRFAMVLLHALRRVLVAPAAKDISRRHMTAMLATDDRRSGNRHAAGLSLSSLSEDHTMLRDSIRAFADNELAPHAAQWDRNHEYPTAAVQAMAEMGLMGVTVHEKYGGAGLDYLAYSMALEEISRGCAGTGLIMSIHNSLYCAPVEAYGTDEQKIRFLAPFASGEKLGCFGLTEPGNGSDAGAASTTARKTNTSYILNGAKMWITNALQADNAIIFATTDKAKAHKGISAFVVDMKLISVGKNEDKMGIRASSTAQLTLENVEVPHANLLGQEGEGFKIAMTTMDGGRIGIASQALGIAQASLDCAIAYAHERKTFGQPLAKNPIIQSKLARMATDLDAARLLTWRACELKDAGRPFTKEVAMAKVKASEVATFNAHQAIQILGGMGYVTDMPAERHYRDARVTEIYGGPSEIQQLIIGGALNKEFAASH</sequence>
<evidence type="ECO:0000256" key="2">
    <source>
        <dbReference type="ARBA" id="ARBA00005198"/>
    </source>
</evidence>
<dbReference type="EC" id="1.3.8.1" evidence="4"/>
<name>A0A485KX32_9STRA</name>
<organism evidence="19 20">
    <name type="scientific">Aphanomyces stellatus</name>
    <dbReference type="NCBI Taxonomy" id="120398"/>
    <lineage>
        <taxon>Eukaryota</taxon>
        <taxon>Sar</taxon>
        <taxon>Stramenopiles</taxon>
        <taxon>Oomycota</taxon>
        <taxon>Saprolegniomycetes</taxon>
        <taxon>Saprolegniales</taxon>
        <taxon>Verrucalvaceae</taxon>
        <taxon>Aphanomyces</taxon>
    </lineage>
</organism>
<dbReference type="InterPro" id="IPR009100">
    <property type="entry name" value="AcylCoA_DH/oxidase_NM_dom_sf"/>
</dbReference>
<evidence type="ECO:0000256" key="8">
    <source>
        <dbReference type="ARBA" id="ARBA00031895"/>
    </source>
</evidence>
<evidence type="ECO:0000256" key="10">
    <source>
        <dbReference type="ARBA" id="ARBA00045387"/>
    </source>
</evidence>
<dbReference type="SUPFAM" id="SSF47203">
    <property type="entry name" value="Acyl-CoA dehydrogenase C-terminal domain-like"/>
    <property type="match status" value="1"/>
</dbReference>
<evidence type="ECO:0000256" key="3">
    <source>
        <dbReference type="ARBA" id="ARBA00009347"/>
    </source>
</evidence>
<comment type="similarity">
    <text evidence="3 14">Belongs to the acyl-CoA dehydrogenase family.</text>
</comment>
<dbReference type="GO" id="GO:0050660">
    <property type="term" value="F:flavin adenine dinucleotide binding"/>
    <property type="evidence" value="ECO:0007669"/>
    <property type="project" value="InterPro"/>
</dbReference>
<dbReference type="CDD" id="cd01158">
    <property type="entry name" value="SCAD_SBCAD"/>
    <property type="match status" value="1"/>
</dbReference>
<dbReference type="SUPFAM" id="SSF56645">
    <property type="entry name" value="Acyl-CoA dehydrogenase NM domain-like"/>
    <property type="match status" value="1"/>
</dbReference>
<dbReference type="InterPro" id="IPR009075">
    <property type="entry name" value="AcylCo_DH/oxidase_C"/>
</dbReference>
<dbReference type="FunFam" id="1.20.140.10:FF:000004">
    <property type="entry name" value="Acyl-CoA dehydrogenase FadE25"/>
    <property type="match status" value="1"/>
</dbReference>
<evidence type="ECO:0000256" key="13">
    <source>
        <dbReference type="ARBA" id="ARBA00050758"/>
    </source>
</evidence>
<comment type="cofactor">
    <cofactor evidence="1 14">
        <name>FAD</name>
        <dbReference type="ChEBI" id="CHEBI:57692"/>
    </cofactor>
</comment>
<dbReference type="InterPro" id="IPR006089">
    <property type="entry name" value="Acyl-CoA_DH_CS"/>
</dbReference>
<gene>
    <name evidence="19" type="primary">Aste57867_12855</name>
    <name evidence="18" type="ORF">As57867_012807</name>
    <name evidence="19" type="ORF">ASTE57867_12855</name>
</gene>
<dbReference type="OrthoDB" id="9988775at2759"/>
<dbReference type="InterPro" id="IPR013786">
    <property type="entry name" value="AcylCoA_DH/ox_N"/>
</dbReference>
<comment type="function">
    <text evidence="10">Short-chain specific acyl-CoA dehydrogenase is one of the acyl-CoA dehydrogenases that catalyze the first step of mitochondrial fatty acid beta-oxidation, an aerobic process breaking down fatty acids into acetyl-CoA and allowing the production of energy from fats. The first step of fatty acid beta-oxidation consists in the removal of one hydrogen from C-2 and C-3 of the straight-chain fatty acyl-CoA thioester, resulting in the formation of trans-2-enoyl-CoA. Among the different mitochondrial acyl-CoA dehydrogenases, short-chain specific acyl-CoA dehydrogenase acts specifically on acyl-CoAs with saturated 4 to 6 carbons long primary chains.</text>
</comment>
<dbReference type="Gene3D" id="1.10.540.10">
    <property type="entry name" value="Acyl-CoA dehydrogenase/oxidase, N-terminal domain"/>
    <property type="match status" value="1"/>
</dbReference>
<evidence type="ECO:0000313" key="20">
    <source>
        <dbReference type="Proteomes" id="UP000332933"/>
    </source>
</evidence>
<evidence type="ECO:0000256" key="6">
    <source>
        <dbReference type="ARBA" id="ARBA00022827"/>
    </source>
</evidence>
<dbReference type="GO" id="GO:0033539">
    <property type="term" value="P:fatty acid beta-oxidation using acyl-CoA dehydrogenase"/>
    <property type="evidence" value="ECO:0007669"/>
    <property type="project" value="TreeGrafter"/>
</dbReference>
<dbReference type="PROSITE" id="PS00073">
    <property type="entry name" value="ACYL_COA_DH_2"/>
    <property type="match status" value="1"/>
</dbReference>
<dbReference type="Pfam" id="PF02770">
    <property type="entry name" value="Acyl-CoA_dh_M"/>
    <property type="match status" value="1"/>
</dbReference>
<accession>A0A485KX32</accession>
<dbReference type="PANTHER" id="PTHR43884">
    <property type="entry name" value="ACYL-COA DEHYDROGENASE"/>
    <property type="match status" value="1"/>
</dbReference>
<comment type="pathway">
    <text evidence="2">Lipid metabolism; mitochondrial fatty acid beta-oxidation.</text>
</comment>
<comment type="catalytic activity">
    <reaction evidence="11">
        <text>pentanoyl-CoA + oxidized [electron-transfer flavoprotein] + H(+) = (2E)-pentenoyl-CoA + reduced [electron-transfer flavoprotein]</text>
        <dbReference type="Rhea" id="RHEA:43456"/>
        <dbReference type="Rhea" id="RHEA-COMP:10685"/>
        <dbReference type="Rhea" id="RHEA-COMP:10686"/>
        <dbReference type="ChEBI" id="CHEBI:15378"/>
        <dbReference type="ChEBI" id="CHEBI:57389"/>
        <dbReference type="ChEBI" id="CHEBI:57692"/>
        <dbReference type="ChEBI" id="CHEBI:58307"/>
        <dbReference type="ChEBI" id="CHEBI:86160"/>
    </reaction>
    <physiologicalReaction direction="left-to-right" evidence="11">
        <dbReference type="Rhea" id="RHEA:43457"/>
    </physiologicalReaction>
</comment>
<dbReference type="AlphaFoldDB" id="A0A485KX32"/>
<evidence type="ECO:0000313" key="19">
    <source>
        <dbReference type="EMBL" id="VFT89702.1"/>
    </source>
</evidence>
<feature type="domain" description="Acyl-CoA dehydrogenase/oxidase C-terminal" evidence="15">
    <location>
        <begin position="339"/>
        <end position="484"/>
    </location>
</feature>
<keyword evidence="7 14" id="KW-0560">Oxidoreductase</keyword>
<dbReference type="EMBL" id="VJMH01005404">
    <property type="protein sequence ID" value="KAF0696389.1"/>
    <property type="molecule type" value="Genomic_DNA"/>
</dbReference>
<evidence type="ECO:0000256" key="4">
    <source>
        <dbReference type="ARBA" id="ARBA00012046"/>
    </source>
</evidence>
<evidence type="ECO:0000259" key="16">
    <source>
        <dbReference type="Pfam" id="PF02770"/>
    </source>
</evidence>
<evidence type="ECO:0000256" key="12">
    <source>
        <dbReference type="ARBA" id="ARBA00049192"/>
    </source>
</evidence>
<evidence type="ECO:0000256" key="14">
    <source>
        <dbReference type="RuleBase" id="RU362125"/>
    </source>
</evidence>
<dbReference type="FunFam" id="1.10.540.10:FF:000002">
    <property type="entry name" value="Acyl-CoA dehydrogenase FadE19"/>
    <property type="match status" value="1"/>
</dbReference>
<dbReference type="GO" id="GO:0016937">
    <property type="term" value="F:short-chain fatty acyl-CoA dehydrogenase activity"/>
    <property type="evidence" value="ECO:0007669"/>
    <property type="project" value="UniProtKB-EC"/>
</dbReference>
<dbReference type="PANTHER" id="PTHR43884:SF12">
    <property type="entry name" value="ISOVALERYL-COA DEHYDROGENASE, MITOCHONDRIAL-RELATED"/>
    <property type="match status" value="1"/>
</dbReference>
<feature type="domain" description="Acyl-CoA oxidase/dehydrogenase middle" evidence="16">
    <location>
        <begin position="234"/>
        <end position="327"/>
    </location>
</feature>
<dbReference type="EMBL" id="CAADRA010005425">
    <property type="protein sequence ID" value="VFT89702.1"/>
    <property type="molecule type" value="Genomic_DNA"/>
</dbReference>
<feature type="domain" description="Acyl-CoA dehydrogenase/oxidase N-terminal" evidence="17">
    <location>
        <begin position="118"/>
        <end position="230"/>
    </location>
</feature>
<dbReference type="InterPro" id="IPR006091">
    <property type="entry name" value="Acyl-CoA_Oxase/DH_mid-dom"/>
</dbReference>
<keyword evidence="20" id="KW-1185">Reference proteome</keyword>
<evidence type="ECO:0000313" key="18">
    <source>
        <dbReference type="EMBL" id="KAF0696389.1"/>
    </source>
</evidence>
<dbReference type="Pfam" id="PF00441">
    <property type="entry name" value="Acyl-CoA_dh_1"/>
    <property type="match status" value="1"/>
</dbReference>
<dbReference type="InterPro" id="IPR036250">
    <property type="entry name" value="AcylCo_DH-like_C"/>
</dbReference>
<evidence type="ECO:0000259" key="15">
    <source>
        <dbReference type="Pfam" id="PF00441"/>
    </source>
</evidence>